<comment type="caution">
    <text evidence="2">The sequence shown here is derived from an EMBL/GenBank/DDBJ whole genome shotgun (WGS) entry which is preliminary data.</text>
</comment>
<accession>A0A699ZKF8</accession>
<protein>
    <submittedName>
        <fullName evidence="2">Uncharacterized protein</fullName>
    </submittedName>
</protein>
<dbReference type="EMBL" id="BLLF01002115">
    <property type="protein sequence ID" value="GFH22751.1"/>
    <property type="molecule type" value="Genomic_DNA"/>
</dbReference>
<organism evidence="2 3">
    <name type="scientific">Haematococcus lacustris</name>
    <name type="common">Green alga</name>
    <name type="synonym">Haematococcus pluvialis</name>
    <dbReference type="NCBI Taxonomy" id="44745"/>
    <lineage>
        <taxon>Eukaryota</taxon>
        <taxon>Viridiplantae</taxon>
        <taxon>Chlorophyta</taxon>
        <taxon>core chlorophytes</taxon>
        <taxon>Chlorophyceae</taxon>
        <taxon>CS clade</taxon>
        <taxon>Chlamydomonadales</taxon>
        <taxon>Haematococcaceae</taxon>
        <taxon>Haematococcus</taxon>
    </lineage>
</organism>
<sequence length="45" mass="5088">MCTTLAWALFNTTLIMMWLRPDLDHDVAASRCVPNGAGDARELYF</sequence>
<evidence type="ECO:0000313" key="2">
    <source>
        <dbReference type="EMBL" id="GFH22751.1"/>
    </source>
</evidence>
<reference evidence="2 3" key="1">
    <citation type="submission" date="2020-02" db="EMBL/GenBank/DDBJ databases">
        <title>Draft genome sequence of Haematococcus lacustris strain NIES-144.</title>
        <authorList>
            <person name="Morimoto D."/>
            <person name="Nakagawa S."/>
            <person name="Yoshida T."/>
            <person name="Sawayama S."/>
        </authorList>
    </citation>
    <scope>NUCLEOTIDE SEQUENCE [LARGE SCALE GENOMIC DNA]</scope>
    <source>
        <strain evidence="2 3">NIES-144</strain>
    </source>
</reference>
<proteinExistence type="predicted"/>
<feature type="signal peptide" evidence="1">
    <location>
        <begin position="1"/>
        <end position="17"/>
    </location>
</feature>
<keyword evidence="3" id="KW-1185">Reference proteome</keyword>
<feature type="non-terminal residue" evidence="2">
    <location>
        <position position="45"/>
    </location>
</feature>
<keyword evidence="1" id="KW-0732">Signal</keyword>
<evidence type="ECO:0000256" key="1">
    <source>
        <dbReference type="SAM" id="SignalP"/>
    </source>
</evidence>
<gene>
    <name evidence="2" type="ORF">HaLaN_20263</name>
</gene>
<dbReference type="AlphaFoldDB" id="A0A699ZKF8"/>
<dbReference type="Proteomes" id="UP000485058">
    <property type="component" value="Unassembled WGS sequence"/>
</dbReference>
<feature type="non-terminal residue" evidence="2">
    <location>
        <position position="1"/>
    </location>
</feature>
<name>A0A699ZKF8_HAELA</name>
<evidence type="ECO:0000313" key="3">
    <source>
        <dbReference type="Proteomes" id="UP000485058"/>
    </source>
</evidence>
<feature type="chain" id="PRO_5025496335" evidence="1">
    <location>
        <begin position="18"/>
        <end position="45"/>
    </location>
</feature>